<proteinExistence type="predicted"/>
<dbReference type="EMBL" id="GIFC01016443">
    <property type="protein sequence ID" value="MXU98526.1"/>
    <property type="molecule type" value="Transcribed_RNA"/>
</dbReference>
<sequence length="342" mass="38407">MAFFLLRRWVERVKLNPSKHSGRIATPTMVPNALVLLLLASVLTYPLGGDAGPIARRMLSKEKMTAWISVCITYDEIYTRINPYSSDAESFLEYFKAFVKATELRFQDLENTRVILALRRIEKHTGNEALPVIETTSSGTSYVDSDKTILALTKMRETRPNYYQDCDVFLFITGNSVDTHLINHDGTFHGLPLKGRFCEHESVAFIQDNGKTFSGVHSFAQQLAFLQVAGNNFGCWRDVPHSLVYPLPHDYLGTMSSPCGLYKLGKCNGPEQGLQIDGQQVSAPPCKHMCCNQRGRQEVVNWPDGRPCGVSAARRCPSRGGLQKEFSQYMLKSVDISTFHKQ</sequence>
<dbReference type="AlphaFoldDB" id="A0A6B0V9Z8"/>
<dbReference type="GO" id="GO:0006508">
    <property type="term" value="P:proteolysis"/>
    <property type="evidence" value="ECO:0007669"/>
    <property type="project" value="UniProtKB-KW"/>
</dbReference>
<dbReference type="Gene3D" id="3.40.390.10">
    <property type="entry name" value="Collagenase (Catalytic Domain)"/>
    <property type="match status" value="1"/>
</dbReference>
<dbReference type="GO" id="GO:0008237">
    <property type="term" value="F:metallopeptidase activity"/>
    <property type="evidence" value="ECO:0007669"/>
    <property type="project" value="UniProtKB-KW"/>
</dbReference>
<accession>A0A6B0V9Z8</accession>
<reference evidence="1" key="1">
    <citation type="submission" date="2019-12" db="EMBL/GenBank/DDBJ databases">
        <title>An insight into the sialome of adult female Ixodes ricinus ticks feeding for 6 days.</title>
        <authorList>
            <person name="Perner J."/>
            <person name="Ribeiro J.M.C."/>
        </authorList>
    </citation>
    <scope>NUCLEOTIDE SEQUENCE</scope>
    <source>
        <strain evidence="1">Semi-engorged</strain>
        <tissue evidence="1">Salivary glands</tissue>
    </source>
</reference>
<protein>
    <submittedName>
        <fullName evidence="1">Putative secreted metalloprotease</fullName>
    </submittedName>
</protein>
<dbReference type="InterPro" id="IPR024079">
    <property type="entry name" value="MetalloPept_cat_dom_sf"/>
</dbReference>
<keyword evidence="1" id="KW-0482">Metalloprotease</keyword>
<organism evidence="1">
    <name type="scientific">Ixodes ricinus</name>
    <name type="common">Common tick</name>
    <name type="synonym">Acarus ricinus</name>
    <dbReference type="NCBI Taxonomy" id="34613"/>
    <lineage>
        <taxon>Eukaryota</taxon>
        <taxon>Metazoa</taxon>
        <taxon>Ecdysozoa</taxon>
        <taxon>Arthropoda</taxon>
        <taxon>Chelicerata</taxon>
        <taxon>Arachnida</taxon>
        <taxon>Acari</taxon>
        <taxon>Parasitiformes</taxon>
        <taxon>Ixodida</taxon>
        <taxon>Ixodoidea</taxon>
        <taxon>Ixodidae</taxon>
        <taxon>Ixodinae</taxon>
        <taxon>Ixodes</taxon>
    </lineage>
</organism>
<keyword evidence="1" id="KW-0645">Protease</keyword>
<name>A0A6B0V9Z8_IXORI</name>
<keyword evidence="1" id="KW-0378">Hydrolase</keyword>
<evidence type="ECO:0000313" key="1">
    <source>
        <dbReference type="EMBL" id="MXU98526.1"/>
    </source>
</evidence>